<sequence length="206" mass="19916">MAGAVSRRTLAKGAAWATPVLIMGSAAPALAASAVPFAVTRSTLYGVAGSGNGTTCGTGTALLVQNGTGGAVSGGTSSSAGTGVTITNNTAAAATASGIFRTFLASVSGLAFTEQSGYTSWSTPTQTAVTSVIAGVTYYQYMSTYAGPVSVPASGSVVVPYYSIGNTCLVGPVIFTAGQATATINGTTYQSPAGGSTTCTSAGGCK</sequence>
<name>A0A561E6Y7_9MICO</name>
<protein>
    <submittedName>
        <fullName evidence="2">Uncharacterized protein</fullName>
    </submittedName>
</protein>
<evidence type="ECO:0000313" key="3">
    <source>
        <dbReference type="Proteomes" id="UP000318297"/>
    </source>
</evidence>
<evidence type="ECO:0000256" key="1">
    <source>
        <dbReference type="SAM" id="SignalP"/>
    </source>
</evidence>
<dbReference type="Proteomes" id="UP000318297">
    <property type="component" value="Unassembled WGS sequence"/>
</dbReference>
<organism evidence="2 3">
    <name type="scientific">Rudaeicoccus suwonensis</name>
    <dbReference type="NCBI Taxonomy" id="657409"/>
    <lineage>
        <taxon>Bacteria</taxon>
        <taxon>Bacillati</taxon>
        <taxon>Actinomycetota</taxon>
        <taxon>Actinomycetes</taxon>
        <taxon>Micrococcales</taxon>
        <taxon>Dermacoccaceae</taxon>
        <taxon>Rudaeicoccus</taxon>
    </lineage>
</organism>
<evidence type="ECO:0000313" key="2">
    <source>
        <dbReference type="EMBL" id="TWE11371.1"/>
    </source>
</evidence>
<feature type="chain" id="PRO_5022077793" evidence="1">
    <location>
        <begin position="32"/>
        <end position="206"/>
    </location>
</feature>
<dbReference type="EMBL" id="VIVQ01000001">
    <property type="protein sequence ID" value="TWE11371.1"/>
    <property type="molecule type" value="Genomic_DNA"/>
</dbReference>
<proteinExistence type="predicted"/>
<dbReference type="PROSITE" id="PS51318">
    <property type="entry name" value="TAT"/>
    <property type="match status" value="1"/>
</dbReference>
<accession>A0A561E6Y7</accession>
<reference evidence="2 3" key="1">
    <citation type="submission" date="2019-06" db="EMBL/GenBank/DDBJ databases">
        <title>Sequencing the genomes of 1000 actinobacteria strains.</title>
        <authorList>
            <person name="Klenk H.-P."/>
        </authorList>
    </citation>
    <scope>NUCLEOTIDE SEQUENCE [LARGE SCALE GENOMIC DNA]</scope>
    <source>
        <strain evidence="2 3">DSM 19560</strain>
    </source>
</reference>
<comment type="caution">
    <text evidence="2">The sequence shown here is derived from an EMBL/GenBank/DDBJ whole genome shotgun (WGS) entry which is preliminary data.</text>
</comment>
<keyword evidence="3" id="KW-1185">Reference proteome</keyword>
<gene>
    <name evidence="2" type="ORF">BKA23_0133</name>
</gene>
<dbReference type="RefSeq" id="WP_145224579.1">
    <property type="nucleotide sequence ID" value="NZ_VIVQ01000001.1"/>
</dbReference>
<dbReference type="InterPro" id="IPR006311">
    <property type="entry name" value="TAT_signal"/>
</dbReference>
<dbReference type="AlphaFoldDB" id="A0A561E6Y7"/>
<feature type="signal peptide" evidence="1">
    <location>
        <begin position="1"/>
        <end position="31"/>
    </location>
</feature>
<keyword evidence="1" id="KW-0732">Signal</keyword>